<comment type="caution">
    <text evidence="1">The sequence shown here is derived from an EMBL/GenBank/DDBJ whole genome shotgun (WGS) entry which is preliminary data.</text>
</comment>
<organism evidence="1 2">
    <name type="scientific">Orbilia oligospora</name>
    <name type="common">Nematode-trapping fungus</name>
    <name type="synonym">Arthrobotrys oligospora</name>
    <dbReference type="NCBI Taxonomy" id="2813651"/>
    <lineage>
        <taxon>Eukaryota</taxon>
        <taxon>Fungi</taxon>
        <taxon>Dikarya</taxon>
        <taxon>Ascomycota</taxon>
        <taxon>Pezizomycotina</taxon>
        <taxon>Orbiliomycetes</taxon>
        <taxon>Orbiliales</taxon>
        <taxon>Orbiliaceae</taxon>
        <taxon>Orbilia</taxon>
    </lineage>
</organism>
<protein>
    <submittedName>
        <fullName evidence="1">Uncharacterized protein</fullName>
    </submittedName>
</protein>
<proteinExistence type="predicted"/>
<evidence type="ECO:0000313" key="1">
    <source>
        <dbReference type="EMBL" id="KAF3091672.1"/>
    </source>
</evidence>
<reference evidence="1 2" key="1">
    <citation type="submission" date="2019-06" db="EMBL/GenBank/DDBJ databases">
        <authorList>
            <person name="Palmer J.M."/>
        </authorList>
    </citation>
    <scope>NUCLEOTIDE SEQUENCE [LARGE SCALE GENOMIC DNA]</scope>
    <source>
        <strain evidence="1 2">TWF102</strain>
    </source>
</reference>
<gene>
    <name evidence="1" type="ORF">TWF102_008658</name>
</gene>
<accession>A0A7C8NMH3</accession>
<sequence length="104" mass="11874">MRYYFLGTPFNKFRGSVPYRITGPSFHLEIAIKDSLVRRLSGWNFSEGRRPAIGECSSGCTHHTVSAFRQAETAPFLFCFTKRQVDVGVGSRFWALGQLRTEHQ</sequence>
<name>A0A7C8NMH3_ORBOL</name>
<dbReference type="Proteomes" id="UP000475325">
    <property type="component" value="Unassembled WGS sequence"/>
</dbReference>
<dbReference type="AlphaFoldDB" id="A0A7C8NMH3"/>
<evidence type="ECO:0000313" key="2">
    <source>
        <dbReference type="Proteomes" id="UP000475325"/>
    </source>
</evidence>
<dbReference type="EMBL" id="WIQW01000055">
    <property type="protein sequence ID" value="KAF3091672.1"/>
    <property type="molecule type" value="Genomic_DNA"/>
</dbReference>